<feature type="region of interest" description="Disordered" evidence="6">
    <location>
        <begin position="215"/>
        <end position="275"/>
    </location>
</feature>
<dbReference type="SUPFAM" id="SSF50104">
    <property type="entry name" value="Translation proteins SH3-like domain"/>
    <property type="match status" value="1"/>
</dbReference>
<dbReference type="Gene3D" id="2.30.30.30">
    <property type="match status" value="1"/>
</dbReference>
<evidence type="ECO:0000256" key="4">
    <source>
        <dbReference type="ARBA" id="ARBA00035242"/>
    </source>
</evidence>
<proteinExistence type="inferred from homology"/>
<dbReference type="InterPro" id="IPR014722">
    <property type="entry name" value="Rib_uL2_dom2"/>
</dbReference>
<feature type="compositionally biased region" description="Basic and acidic residues" evidence="6">
    <location>
        <begin position="233"/>
        <end position="244"/>
    </location>
</feature>
<comment type="function">
    <text evidence="5">One of the primary rRNA binding proteins. Required for association of the 30S and 50S subunits to form the 70S ribosome, for tRNA binding and peptide bond formation. It has been suggested to have peptidyltransferase activity; this is somewhat controversial. Makes several contacts with the 16S rRNA in the 70S ribosome.</text>
</comment>
<dbReference type="InterPro" id="IPR022666">
    <property type="entry name" value="Ribosomal_uL2_RNA-bd_dom"/>
</dbReference>
<gene>
    <name evidence="5" type="primary">rplB</name>
    <name evidence="9" type="ORF">A2397_03025</name>
</gene>
<accession>A0A1F4ZSB0</accession>
<reference evidence="9 10" key="1">
    <citation type="journal article" date="2016" name="Nat. Commun.">
        <title>Thousands of microbial genomes shed light on interconnected biogeochemical processes in an aquifer system.</title>
        <authorList>
            <person name="Anantharaman K."/>
            <person name="Brown C.T."/>
            <person name="Hug L.A."/>
            <person name="Sharon I."/>
            <person name="Castelle C.J."/>
            <person name="Probst A.J."/>
            <person name="Thomas B.C."/>
            <person name="Singh A."/>
            <person name="Wilkins M.J."/>
            <person name="Karaoz U."/>
            <person name="Brodie E.L."/>
            <person name="Williams K.H."/>
            <person name="Hubbard S.S."/>
            <person name="Banfield J.F."/>
        </authorList>
    </citation>
    <scope>NUCLEOTIDE SEQUENCE [LARGE SCALE GENOMIC DNA]</scope>
</reference>
<evidence type="ECO:0000313" key="10">
    <source>
        <dbReference type="Proteomes" id="UP000176424"/>
    </source>
</evidence>
<dbReference type="PANTHER" id="PTHR13691:SF5">
    <property type="entry name" value="LARGE RIBOSOMAL SUBUNIT PROTEIN UL2M"/>
    <property type="match status" value="1"/>
</dbReference>
<dbReference type="GO" id="GO:0019843">
    <property type="term" value="F:rRNA binding"/>
    <property type="evidence" value="ECO:0007669"/>
    <property type="project" value="UniProtKB-UniRule"/>
</dbReference>
<evidence type="ECO:0000256" key="3">
    <source>
        <dbReference type="ARBA" id="ARBA00023274"/>
    </source>
</evidence>
<dbReference type="InterPro" id="IPR022669">
    <property type="entry name" value="Ribosomal_uL2_C"/>
</dbReference>
<dbReference type="GO" id="GO:0003735">
    <property type="term" value="F:structural constituent of ribosome"/>
    <property type="evidence" value="ECO:0007669"/>
    <property type="project" value="InterPro"/>
</dbReference>
<dbReference type="Gene3D" id="4.10.950.10">
    <property type="entry name" value="Ribosomal protein L2, domain 3"/>
    <property type="match status" value="1"/>
</dbReference>
<comment type="subunit">
    <text evidence="5">Part of the 50S ribosomal subunit. Forms a bridge to the 30S subunit in the 70S ribosome.</text>
</comment>
<protein>
    <recommendedName>
        <fullName evidence="4 5">Large ribosomal subunit protein uL2</fullName>
    </recommendedName>
</protein>
<feature type="domain" description="Large ribosomal subunit protein uL2 RNA-binding" evidence="8">
    <location>
        <begin position="42"/>
        <end position="118"/>
    </location>
</feature>
<dbReference type="InterPro" id="IPR014726">
    <property type="entry name" value="Ribosomal_uL2_dom3"/>
</dbReference>
<dbReference type="HAMAP" id="MF_01320_B">
    <property type="entry name" value="Ribosomal_uL2_B"/>
    <property type="match status" value="1"/>
</dbReference>
<dbReference type="FunFam" id="4.10.950.10:FF:000001">
    <property type="entry name" value="50S ribosomal protein L2"/>
    <property type="match status" value="1"/>
</dbReference>
<dbReference type="SMART" id="SM01382">
    <property type="entry name" value="Ribosomal_L2_C"/>
    <property type="match status" value="1"/>
</dbReference>
<dbReference type="AlphaFoldDB" id="A0A1F4ZSB0"/>
<sequence length="275" mass="30225">MAIKKYRPITAGLRFASRVDSAWLSKKRPEKSLSYILPKNSGRNAEGKVTTRHQGAREKRFLRSIDWNRNKDGVIAKVDAIEYDPNRTSNIALLQYADGEKRYILATEGMTVGQTIMSGEAAPVTPGNCLPLSAIPVGTPVHNLEIFPGKGAQMVRSAGAMAIVMGFEDVFALVKLPSGEIRRFDPACRATVGQLGNVDWKNIVFGKAGRKRHMGIRPTVRGTAQNPRSHPHGGGEGRSGEGMHPKTPWGKPARGKRTRNKTKYSNMLIAQRRKS</sequence>
<evidence type="ECO:0000256" key="6">
    <source>
        <dbReference type="SAM" id="MobiDB-lite"/>
    </source>
</evidence>
<dbReference type="GO" id="GO:0016740">
    <property type="term" value="F:transferase activity"/>
    <property type="evidence" value="ECO:0007669"/>
    <property type="project" value="InterPro"/>
</dbReference>
<evidence type="ECO:0000259" key="8">
    <source>
        <dbReference type="SMART" id="SM01383"/>
    </source>
</evidence>
<comment type="similarity">
    <text evidence="1 5">Belongs to the universal ribosomal protein uL2 family.</text>
</comment>
<name>A0A1F4ZSB0_9BACT</name>
<dbReference type="GO" id="GO:0002181">
    <property type="term" value="P:cytoplasmic translation"/>
    <property type="evidence" value="ECO:0007669"/>
    <property type="project" value="TreeGrafter"/>
</dbReference>
<dbReference type="SMART" id="SM01383">
    <property type="entry name" value="Ribosomal_L2"/>
    <property type="match status" value="1"/>
</dbReference>
<evidence type="ECO:0000256" key="2">
    <source>
        <dbReference type="ARBA" id="ARBA00022980"/>
    </source>
</evidence>
<feature type="domain" description="Large ribosomal subunit protein uL2 C-terminal" evidence="7">
    <location>
        <begin position="124"/>
        <end position="252"/>
    </location>
</feature>
<keyword evidence="5" id="KW-0699">rRNA-binding</keyword>
<dbReference type="InterPro" id="IPR008991">
    <property type="entry name" value="Translation_prot_SH3-like_sf"/>
</dbReference>
<dbReference type="Pfam" id="PF03947">
    <property type="entry name" value="Ribosomal_L2_C"/>
    <property type="match status" value="1"/>
</dbReference>
<evidence type="ECO:0000313" key="9">
    <source>
        <dbReference type="EMBL" id="OGD09282.1"/>
    </source>
</evidence>
<dbReference type="InterPro" id="IPR002171">
    <property type="entry name" value="Ribosomal_uL2"/>
</dbReference>
<dbReference type="InterPro" id="IPR005880">
    <property type="entry name" value="Ribosomal_uL2_bac/org-type"/>
</dbReference>
<dbReference type="InterPro" id="IPR012340">
    <property type="entry name" value="NA-bd_OB-fold"/>
</dbReference>
<dbReference type="PANTHER" id="PTHR13691">
    <property type="entry name" value="RIBOSOMAL PROTEIN L2"/>
    <property type="match status" value="1"/>
</dbReference>
<evidence type="ECO:0000259" key="7">
    <source>
        <dbReference type="SMART" id="SM01382"/>
    </source>
</evidence>
<dbReference type="FunFam" id="2.30.30.30:FF:000001">
    <property type="entry name" value="50S ribosomal protein L2"/>
    <property type="match status" value="1"/>
</dbReference>
<dbReference type="PIRSF" id="PIRSF002158">
    <property type="entry name" value="Ribosomal_L2"/>
    <property type="match status" value="1"/>
</dbReference>
<feature type="compositionally biased region" description="Basic residues" evidence="6">
    <location>
        <begin position="253"/>
        <end position="262"/>
    </location>
</feature>
<dbReference type="GO" id="GO:0015934">
    <property type="term" value="C:large ribosomal subunit"/>
    <property type="evidence" value="ECO:0007669"/>
    <property type="project" value="InterPro"/>
</dbReference>
<dbReference type="Pfam" id="PF00181">
    <property type="entry name" value="Ribosomal_L2_N"/>
    <property type="match status" value="1"/>
</dbReference>
<dbReference type="EMBL" id="MEXR01000035">
    <property type="protein sequence ID" value="OGD09282.1"/>
    <property type="molecule type" value="Genomic_DNA"/>
</dbReference>
<dbReference type="Gene3D" id="2.40.50.140">
    <property type="entry name" value="Nucleic acid-binding proteins"/>
    <property type="match status" value="1"/>
</dbReference>
<organism evidence="9 10">
    <name type="scientific">Candidatus Amesbacteria bacterium RIFOXYB1_FULL_44_23</name>
    <dbReference type="NCBI Taxonomy" id="1797263"/>
    <lineage>
        <taxon>Bacteria</taxon>
        <taxon>Candidatus Amesiibacteriota</taxon>
    </lineage>
</organism>
<dbReference type="NCBIfam" id="TIGR01171">
    <property type="entry name" value="rplB_bact"/>
    <property type="match status" value="1"/>
</dbReference>
<keyword evidence="3 5" id="KW-0687">Ribonucleoprotein</keyword>
<keyword evidence="2 5" id="KW-0689">Ribosomal protein</keyword>
<keyword evidence="5" id="KW-0694">RNA-binding</keyword>
<dbReference type="SUPFAM" id="SSF50249">
    <property type="entry name" value="Nucleic acid-binding proteins"/>
    <property type="match status" value="1"/>
</dbReference>
<evidence type="ECO:0000256" key="5">
    <source>
        <dbReference type="HAMAP-Rule" id="MF_01320"/>
    </source>
</evidence>
<evidence type="ECO:0000256" key="1">
    <source>
        <dbReference type="ARBA" id="ARBA00005636"/>
    </source>
</evidence>
<dbReference type="Proteomes" id="UP000176424">
    <property type="component" value="Unassembled WGS sequence"/>
</dbReference>
<dbReference type="STRING" id="1797263.A2397_03025"/>
<comment type="caution">
    <text evidence="9">The sequence shown here is derived from an EMBL/GenBank/DDBJ whole genome shotgun (WGS) entry which is preliminary data.</text>
</comment>